<gene>
    <name evidence="2" type="ORF">AYBTSS11_LOCUS20508</name>
</gene>
<dbReference type="Gramene" id="rna-AYBTSS11_LOCUS20508">
    <property type="protein sequence ID" value="CAJ1964792.1"/>
    <property type="gene ID" value="gene-AYBTSS11_LOCUS20508"/>
</dbReference>
<dbReference type="EMBL" id="OY731403">
    <property type="protein sequence ID" value="CAJ1964792.1"/>
    <property type="molecule type" value="Genomic_DNA"/>
</dbReference>
<keyword evidence="3" id="KW-1185">Reference proteome</keyword>
<feature type="region of interest" description="Disordered" evidence="1">
    <location>
        <begin position="41"/>
        <end position="89"/>
    </location>
</feature>
<proteinExistence type="predicted"/>
<evidence type="ECO:0000313" key="2">
    <source>
        <dbReference type="EMBL" id="CAJ1964792.1"/>
    </source>
</evidence>
<reference evidence="2" key="1">
    <citation type="submission" date="2023-10" db="EMBL/GenBank/DDBJ databases">
        <authorList>
            <person name="Domelevo Entfellner J.-B."/>
        </authorList>
    </citation>
    <scope>NUCLEOTIDE SEQUENCE</scope>
</reference>
<feature type="compositionally biased region" description="Polar residues" evidence="1">
    <location>
        <begin position="49"/>
        <end position="65"/>
    </location>
</feature>
<organism evidence="2 3">
    <name type="scientific">Sphenostylis stenocarpa</name>
    <dbReference type="NCBI Taxonomy" id="92480"/>
    <lineage>
        <taxon>Eukaryota</taxon>
        <taxon>Viridiplantae</taxon>
        <taxon>Streptophyta</taxon>
        <taxon>Embryophyta</taxon>
        <taxon>Tracheophyta</taxon>
        <taxon>Spermatophyta</taxon>
        <taxon>Magnoliopsida</taxon>
        <taxon>eudicotyledons</taxon>
        <taxon>Gunneridae</taxon>
        <taxon>Pentapetalae</taxon>
        <taxon>rosids</taxon>
        <taxon>fabids</taxon>
        <taxon>Fabales</taxon>
        <taxon>Fabaceae</taxon>
        <taxon>Papilionoideae</taxon>
        <taxon>50 kb inversion clade</taxon>
        <taxon>NPAAA clade</taxon>
        <taxon>indigoferoid/millettioid clade</taxon>
        <taxon>Phaseoleae</taxon>
        <taxon>Sphenostylis</taxon>
    </lineage>
</organism>
<accession>A0AA86VHR7</accession>
<dbReference type="Proteomes" id="UP001189624">
    <property type="component" value="Chromosome 6"/>
</dbReference>
<evidence type="ECO:0000256" key="1">
    <source>
        <dbReference type="SAM" id="MobiDB-lite"/>
    </source>
</evidence>
<name>A0AA86VHR7_9FABA</name>
<sequence length="165" mass="17950">LGLDPTHLQLTRATHFPSLPPLLYPPHRITLAPLLLTHRVSHQRPPTQPATIPSSHSNYHHQQPSLAPHLGTSPSLATASPSPNHLATHPTTLASTAASTIFTVHHHCEAIVNTVESWSCLPAFAASPSCCHDCTLTQSPQRCTTLCTTHHFSMLENEAKIKRRG</sequence>
<protein>
    <submittedName>
        <fullName evidence="2">Uncharacterized protein</fullName>
    </submittedName>
</protein>
<feature type="non-terminal residue" evidence="2">
    <location>
        <position position="1"/>
    </location>
</feature>
<dbReference type="AlphaFoldDB" id="A0AA86VHR7"/>
<evidence type="ECO:0000313" key="3">
    <source>
        <dbReference type="Proteomes" id="UP001189624"/>
    </source>
</evidence>
<feature type="compositionally biased region" description="Low complexity" evidence="1">
    <location>
        <begin position="72"/>
        <end position="83"/>
    </location>
</feature>